<name>A0A0Z8LM52_STRSU</name>
<dbReference type="EMBL" id="FIIX01000014">
    <property type="protein sequence ID" value="CYV93193.1"/>
    <property type="molecule type" value="Genomic_DNA"/>
</dbReference>
<evidence type="ECO:0000313" key="2">
    <source>
        <dbReference type="EMBL" id="CYV93193.1"/>
    </source>
</evidence>
<accession>A0A0Z8LM52</accession>
<dbReference type="AlphaFoldDB" id="A0A0Z8LM52"/>
<reference evidence="2 3" key="1">
    <citation type="submission" date="2016-02" db="EMBL/GenBank/DDBJ databases">
        <authorList>
            <consortium name="Pathogen Informatics"/>
        </authorList>
    </citation>
    <scope>NUCLEOTIDE SEQUENCE [LARGE SCALE GENOMIC DNA]</scope>
    <source>
        <strain evidence="1 3">LSS64</strain>
        <strain evidence="2">LSS99</strain>
    </source>
</reference>
<dbReference type="EMBL" id="FIHM01000018">
    <property type="protein sequence ID" value="CYV30721.1"/>
    <property type="molecule type" value="Genomic_DNA"/>
</dbReference>
<evidence type="ECO:0000313" key="3">
    <source>
        <dbReference type="Proteomes" id="UP000074850"/>
    </source>
</evidence>
<evidence type="ECO:0000313" key="1">
    <source>
        <dbReference type="EMBL" id="CYV30721.1"/>
    </source>
</evidence>
<sequence>MHCLFMDEKGPQNSFKISDPFDKKNKLSYGNDNMHSYVANVIQIEQANYESIKKEYQQIVETYLSTRKQLKQSLGDKNKELKGLELLKTNFDYGITSMKENEVKFYLSLFKMLNKYNVKNLLFMVSKMSIITSSRLTNFFYFLDEETEFSPYIAKYVLTKYAEIEASKKVVESLLDKTLPIRPLLKLIKEDFKRIINNNQSNMRMAQQLDIYQQLIAAMDRVINNHKVKLNEPDSELSFDWNKVKWAFDLWMTEQRLLDKKIEWTLFLDEGIPSGTFKGLKISRIIEGCDSKDHVGLQITDMIVVLIGKLVSQMTANTRYDFTKPDQRVLLDEEYFNLDEQQYNLITELNRFFLDKETNYHFVNDAYFDESLLLQVYIGYIASFDNFKQYTSVEPREHVDWYFQNFVKQSEEKYSESLKNESMAKCMFGSLKEGIADGTVRPL</sequence>
<protein>
    <submittedName>
        <fullName evidence="2">Uncharacterized protein</fullName>
    </submittedName>
</protein>
<dbReference type="Proteomes" id="UP000073388">
    <property type="component" value="Unassembled WGS sequence"/>
</dbReference>
<organism evidence="2">
    <name type="scientific">Streptococcus suis</name>
    <dbReference type="NCBI Taxonomy" id="1307"/>
    <lineage>
        <taxon>Bacteria</taxon>
        <taxon>Bacillati</taxon>
        <taxon>Bacillota</taxon>
        <taxon>Bacilli</taxon>
        <taxon>Lactobacillales</taxon>
        <taxon>Streptococcaceae</taxon>
        <taxon>Streptococcus</taxon>
    </lineage>
</organism>
<gene>
    <name evidence="1" type="ORF">ERS132426_01050</name>
    <name evidence="2" type="ORF">ERS132461_00868</name>
</gene>
<proteinExistence type="predicted"/>
<dbReference type="RefSeq" id="WP_044753784.1">
    <property type="nucleotide sequence ID" value="NZ_CEFC01000013.1"/>
</dbReference>
<dbReference type="Proteomes" id="UP000074850">
    <property type="component" value="Unassembled WGS sequence"/>
</dbReference>